<proteinExistence type="predicted"/>
<organism evidence="7 8">
    <name type="scientific">Fluviicola chungangensis</name>
    <dbReference type="NCBI Taxonomy" id="2597671"/>
    <lineage>
        <taxon>Bacteria</taxon>
        <taxon>Pseudomonadati</taxon>
        <taxon>Bacteroidota</taxon>
        <taxon>Flavobacteriia</taxon>
        <taxon>Flavobacteriales</taxon>
        <taxon>Crocinitomicaceae</taxon>
        <taxon>Fluviicola</taxon>
    </lineage>
</organism>
<evidence type="ECO:0000256" key="4">
    <source>
        <dbReference type="ARBA" id="ARBA00022967"/>
    </source>
</evidence>
<dbReference type="InterPro" id="IPR003593">
    <property type="entry name" value="AAA+_ATPase"/>
</dbReference>
<feature type="domain" description="ABC transporter" evidence="6">
    <location>
        <begin position="5"/>
        <end position="246"/>
    </location>
</feature>
<dbReference type="CDD" id="cd03214">
    <property type="entry name" value="ABC_Iron-Siderophores_B12_Hemin"/>
    <property type="match status" value="1"/>
</dbReference>
<evidence type="ECO:0000313" key="8">
    <source>
        <dbReference type="Proteomes" id="UP000316008"/>
    </source>
</evidence>
<dbReference type="Proteomes" id="UP000316008">
    <property type="component" value="Unassembled WGS sequence"/>
</dbReference>
<dbReference type="InterPro" id="IPR017871">
    <property type="entry name" value="ABC_transporter-like_CS"/>
</dbReference>
<keyword evidence="1" id="KW-0813">Transport</keyword>
<protein>
    <submittedName>
        <fullName evidence="7">ATP-binding cassette domain-containing protein</fullName>
    </submittedName>
</protein>
<keyword evidence="3 7" id="KW-0067">ATP-binding</keyword>
<evidence type="ECO:0000256" key="1">
    <source>
        <dbReference type="ARBA" id="ARBA00022448"/>
    </source>
</evidence>
<name>A0A556MRG6_9FLAO</name>
<keyword evidence="8" id="KW-1185">Reference proteome</keyword>
<dbReference type="OrthoDB" id="9806726at2"/>
<comment type="caution">
    <text evidence="7">The sequence shown here is derived from an EMBL/GenBank/DDBJ whole genome shotgun (WGS) entry which is preliminary data.</text>
</comment>
<comment type="function">
    <text evidence="5">Part of the ABC transporter complex HmuTUV involved in hemin import. Responsible for energy coupling to the transport system.</text>
</comment>
<gene>
    <name evidence="7" type="ORF">FO442_12065</name>
</gene>
<accession>A0A556MRG6</accession>
<keyword evidence="4" id="KW-1278">Translocase</keyword>
<dbReference type="SUPFAM" id="SSF52540">
    <property type="entry name" value="P-loop containing nucleoside triphosphate hydrolases"/>
    <property type="match status" value="1"/>
</dbReference>
<dbReference type="Gene3D" id="3.40.50.300">
    <property type="entry name" value="P-loop containing nucleotide triphosphate hydrolases"/>
    <property type="match status" value="1"/>
</dbReference>
<evidence type="ECO:0000313" key="7">
    <source>
        <dbReference type="EMBL" id="TSJ42495.1"/>
    </source>
</evidence>
<dbReference type="AlphaFoldDB" id="A0A556MRG6"/>
<sequence>MFGLIEAKNIAFGVKGKQILHPVNFTTDREEFIVILGPNGAGKSTLVKLLSNGLKPGSGSISYYGKELKEWAPGDLAKYRAYMHQESMIASSFTVREVLEMARYRYPEIKSQFNKTVIEKIANELNLLALLDVEFNFLSGGEKQRVQFGRVLLQLESEGEIQPIKYLFLDEPLNNLDVRYQIELLKHARKFVDDKHGSVIVVMHDINLCYQYADRVLLMQKGKVIRDGSVHEVMIPELLSQTYQIELEQIQSFDGEVFYRHLSYTSNLLDNTLIK</sequence>
<dbReference type="EMBL" id="VLPL01000005">
    <property type="protein sequence ID" value="TSJ42495.1"/>
    <property type="molecule type" value="Genomic_DNA"/>
</dbReference>
<dbReference type="Pfam" id="PF00005">
    <property type="entry name" value="ABC_tran"/>
    <property type="match status" value="1"/>
</dbReference>
<dbReference type="GO" id="GO:0016887">
    <property type="term" value="F:ATP hydrolysis activity"/>
    <property type="evidence" value="ECO:0007669"/>
    <property type="project" value="InterPro"/>
</dbReference>
<dbReference type="PROSITE" id="PS00211">
    <property type="entry name" value="ABC_TRANSPORTER_1"/>
    <property type="match status" value="1"/>
</dbReference>
<dbReference type="SMART" id="SM00382">
    <property type="entry name" value="AAA"/>
    <property type="match status" value="1"/>
</dbReference>
<dbReference type="InterPro" id="IPR003439">
    <property type="entry name" value="ABC_transporter-like_ATP-bd"/>
</dbReference>
<dbReference type="GO" id="GO:0005524">
    <property type="term" value="F:ATP binding"/>
    <property type="evidence" value="ECO:0007669"/>
    <property type="project" value="UniProtKB-KW"/>
</dbReference>
<evidence type="ECO:0000259" key="6">
    <source>
        <dbReference type="PROSITE" id="PS50893"/>
    </source>
</evidence>
<evidence type="ECO:0000256" key="3">
    <source>
        <dbReference type="ARBA" id="ARBA00022840"/>
    </source>
</evidence>
<evidence type="ECO:0000256" key="5">
    <source>
        <dbReference type="ARBA" id="ARBA00037066"/>
    </source>
</evidence>
<evidence type="ECO:0000256" key="2">
    <source>
        <dbReference type="ARBA" id="ARBA00022741"/>
    </source>
</evidence>
<reference evidence="7 8" key="1">
    <citation type="submission" date="2019-07" db="EMBL/GenBank/DDBJ databases">
        <authorList>
            <person name="Huq M.A."/>
        </authorList>
    </citation>
    <scope>NUCLEOTIDE SEQUENCE [LARGE SCALE GENOMIC DNA]</scope>
    <source>
        <strain evidence="7 8">MAH-3</strain>
    </source>
</reference>
<dbReference type="PROSITE" id="PS50893">
    <property type="entry name" value="ABC_TRANSPORTER_2"/>
    <property type="match status" value="1"/>
</dbReference>
<dbReference type="InterPro" id="IPR027417">
    <property type="entry name" value="P-loop_NTPase"/>
</dbReference>
<keyword evidence="2" id="KW-0547">Nucleotide-binding</keyword>
<dbReference type="PANTHER" id="PTHR42794:SF1">
    <property type="entry name" value="HEMIN IMPORT ATP-BINDING PROTEIN HMUV"/>
    <property type="match status" value="1"/>
</dbReference>
<dbReference type="PANTHER" id="PTHR42794">
    <property type="entry name" value="HEMIN IMPORT ATP-BINDING PROTEIN HMUV"/>
    <property type="match status" value="1"/>
</dbReference>